<accession>A0A1B0C4S3</accession>
<reference evidence="1" key="2">
    <citation type="submission" date="2020-05" db="UniProtKB">
        <authorList>
            <consortium name="EnsemblMetazoa"/>
        </authorList>
    </citation>
    <scope>IDENTIFICATION</scope>
    <source>
        <strain evidence="1">IAEA</strain>
    </source>
</reference>
<dbReference type="EnsemblMetazoa" id="GPPI049136-RA">
    <property type="protein sequence ID" value="GPPI049136-PA"/>
    <property type="gene ID" value="GPPI049136"/>
</dbReference>
<protein>
    <submittedName>
        <fullName evidence="1">Uncharacterized protein</fullName>
    </submittedName>
</protein>
<dbReference type="EMBL" id="JXJN01025628">
    <property type="status" value="NOT_ANNOTATED_CDS"/>
    <property type="molecule type" value="Genomic_DNA"/>
</dbReference>
<dbReference type="EMBL" id="JXJN01025630">
    <property type="status" value="NOT_ANNOTATED_CDS"/>
    <property type="molecule type" value="Genomic_DNA"/>
</dbReference>
<dbReference type="STRING" id="67801.A0A1B0C4S3"/>
<dbReference type="VEuPathDB" id="VectorBase:GPPI049136"/>
<organism evidence="1 2">
    <name type="scientific">Glossina palpalis gambiensis</name>
    <dbReference type="NCBI Taxonomy" id="67801"/>
    <lineage>
        <taxon>Eukaryota</taxon>
        <taxon>Metazoa</taxon>
        <taxon>Ecdysozoa</taxon>
        <taxon>Arthropoda</taxon>
        <taxon>Hexapoda</taxon>
        <taxon>Insecta</taxon>
        <taxon>Pterygota</taxon>
        <taxon>Neoptera</taxon>
        <taxon>Endopterygota</taxon>
        <taxon>Diptera</taxon>
        <taxon>Brachycera</taxon>
        <taxon>Muscomorpha</taxon>
        <taxon>Hippoboscoidea</taxon>
        <taxon>Glossinidae</taxon>
        <taxon>Glossina</taxon>
    </lineage>
</organism>
<name>A0A1B0C4S3_9MUSC</name>
<evidence type="ECO:0000313" key="1">
    <source>
        <dbReference type="EnsemblMetazoa" id="GPPI049136-PA"/>
    </source>
</evidence>
<dbReference type="EMBL" id="JXJN01025629">
    <property type="status" value="NOT_ANNOTATED_CDS"/>
    <property type="molecule type" value="Genomic_DNA"/>
</dbReference>
<dbReference type="AlphaFoldDB" id="A0A1B0C4S3"/>
<proteinExistence type="predicted"/>
<reference evidence="2" key="1">
    <citation type="submission" date="2015-01" db="EMBL/GenBank/DDBJ databases">
        <authorList>
            <person name="Aksoy S."/>
            <person name="Warren W."/>
            <person name="Wilson R.K."/>
        </authorList>
    </citation>
    <scope>NUCLEOTIDE SEQUENCE [LARGE SCALE GENOMIC DNA]</scope>
    <source>
        <strain evidence="2">IAEA</strain>
    </source>
</reference>
<dbReference type="Proteomes" id="UP000092460">
    <property type="component" value="Unassembled WGS sequence"/>
</dbReference>
<sequence>MFRYRYCCYFCRFRKYYNLWAFDKETICDKFVDRGVPLVQLDEKFAFYANIIEELQQLPTAFNIQCIRLNLKPLLDSICQHAQEWCTTLGEKLAAKNVKNIDKMRLEIKLEEFFKDYEANGPGSAGNDLDRGFKLMDPYGQKLMALELKRQELGKSFK</sequence>
<keyword evidence="2" id="KW-1185">Reference proteome</keyword>
<evidence type="ECO:0000313" key="2">
    <source>
        <dbReference type="Proteomes" id="UP000092460"/>
    </source>
</evidence>